<evidence type="ECO:0000256" key="5">
    <source>
        <dbReference type="ARBA" id="ARBA00022519"/>
    </source>
</evidence>
<keyword evidence="9" id="KW-0472">Membrane</keyword>
<dbReference type="InterPro" id="IPR043129">
    <property type="entry name" value="ATPase_NBD"/>
</dbReference>
<sequence length="393" mass="43015">MARARSDSLVIHAAGTRWSWVLLDRGGRVADHGRCDPASPDWPGERPATVLVDASRCLGLTLDLPPLRGRKLQQAMQWAAEEHLAGSAEDEHVVAGPRDQAGRLRCVSIANRVMDEVTAPLANTPAERMLPDALCLPWQTGRVSLAEHDGRILVRWGEWSFTSFDAELAADMIDSVAPADAGWDWYGGQRPDWVERRGTDDRDDGQPLPAILARQAYAIELNLLSGAWAPKSAATAQSQWRWTAILAVAAVVMVVAYAGLERYQLAQRSAELDAAIERQFRQAFPEVGRVVPGREQTLAERELARLRFGQAAGLLDLMHRIAPVIDGQAQLQVERLDYRDGVLELGLRAPDVAALEDLEQRLRALDLSAEVQTASLDDQGANGRIRVSRGGGA</sequence>
<comment type="caution">
    <text evidence="13">The sequence shown here is derived from an EMBL/GenBank/DDBJ whole genome shotgun (WGS) entry which is preliminary data.</text>
</comment>
<name>A0A3E1K9U9_9GAMM</name>
<evidence type="ECO:0000256" key="1">
    <source>
        <dbReference type="ARBA" id="ARBA00004377"/>
    </source>
</evidence>
<dbReference type="Gene3D" id="3.30.1360.100">
    <property type="entry name" value="General secretion pathway protein M, EpsM"/>
    <property type="match status" value="1"/>
</dbReference>
<evidence type="ECO:0000259" key="11">
    <source>
        <dbReference type="Pfam" id="PF05134"/>
    </source>
</evidence>
<reference evidence="13 14" key="1">
    <citation type="submission" date="2018-08" db="EMBL/GenBank/DDBJ databases">
        <title>Wenzhouxiangella salilacus sp. nov., a novel bacterium isolated from a saline lake in Xinjiang Province, China.</title>
        <authorList>
            <person name="Han S."/>
        </authorList>
    </citation>
    <scope>NUCLEOTIDE SEQUENCE [LARGE SCALE GENOMIC DNA]</scope>
    <source>
        <strain evidence="13 14">XDB06</strain>
    </source>
</reference>
<keyword evidence="14" id="KW-1185">Reference proteome</keyword>
<organism evidence="13 14">
    <name type="scientific">Wenzhouxiangella sediminis</name>
    <dbReference type="NCBI Taxonomy" id="1792836"/>
    <lineage>
        <taxon>Bacteria</taxon>
        <taxon>Pseudomonadati</taxon>
        <taxon>Pseudomonadota</taxon>
        <taxon>Gammaproteobacteria</taxon>
        <taxon>Chromatiales</taxon>
        <taxon>Wenzhouxiangellaceae</taxon>
        <taxon>Wenzhouxiangella</taxon>
    </lineage>
</organism>
<dbReference type="Gene3D" id="3.30.420.380">
    <property type="match status" value="1"/>
</dbReference>
<evidence type="ECO:0000259" key="12">
    <source>
        <dbReference type="Pfam" id="PF12693"/>
    </source>
</evidence>
<dbReference type="PIRSF" id="PIRSF015761">
    <property type="entry name" value="Protein_L"/>
    <property type="match status" value="1"/>
</dbReference>
<evidence type="ECO:0000256" key="10">
    <source>
        <dbReference type="PIRNR" id="PIRNR015761"/>
    </source>
</evidence>
<feature type="domain" description="GspL cytoplasmic actin-ATPase-like" evidence="11">
    <location>
        <begin position="42"/>
        <end position="231"/>
    </location>
</feature>
<accession>A0A3E1K9U9</accession>
<dbReference type="InterPro" id="IPR025691">
    <property type="entry name" value="GspL_pp_dom"/>
</dbReference>
<dbReference type="GO" id="GO:0005886">
    <property type="term" value="C:plasma membrane"/>
    <property type="evidence" value="ECO:0007669"/>
    <property type="project" value="UniProtKB-SubCell"/>
</dbReference>
<evidence type="ECO:0000256" key="8">
    <source>
        <dbReference type="ARBA" id="ARBA00022989"/>
    </source>
</evidence>
<evidence type="ECO:0000256" key="2">
    <source>
        <dbReference type="ARBA" id="ARBA00005318"/>
    </source>
</evidence>
<evidence type="ECO:0000313" key="14">
    <source>
        <dbReference type="Proteomes" id="UP000260351"/>
    </source>
</evidence>
<dbReference type="GO" id="GO:0009276">
    <property type="term" value="C:Gram-negative-bacterium-type cell wall"/>
    <property type="evidence" value="ECO:0007669"/>
    <property type="project" value="InterPro"/>
</dbReference>
<evidence type="ECO:0000256" key="4">
    <source>
        <dbReference type="ARBA" id="ARBA00022475"/>
    </source>
</evidence>
<evidence type="ECO:0000256" key="6">
    <source>
        <dbReference type="ARBA" id="ARBA00022692"/>
    </source>
</evidence>
<comment type="subcellular location">
    <subcellularLocation>
        <location evidence="1">Cell inner membrane</location>
        <topology evidence="1">Single-pass membrane protein</topology>
    </subcellularLocation>
</comment>
<dbReference type="Pfam" id="PF05134">
    <property type="entry name" value="T2SSL"/>
    <property type="match status" value="1"/>
</dbReference>
<dbReference type="InterPro" id="IPR024230">
    <property type="entry name" value="GspL_cyto_dom"/>
</dbReference>
<dbReference type="Proteomes" id="UP000260351">
    <property type="component" value="Unassembled WGS sequence"/>
</dbReference>
<comment type="function">
    <text evidence="10">Inner membrane component of the type II secretion system required for the energy-dependent secretion of extracellular factors such as proteases and toxins from the periplasm.</text>
</comment>
<dbReference type="InterPro" id="IPR007812">
    <property type="entry name" value="T2SS_protein-GspL"/>
</dbReference>
<comment type="similarity">
    <text evidence="2 10">Belongs to the GSP L family.</text>
</comment>
<proteinExistence type="inferred from homology"/>
<evidence type="ECO:0000256" key="7">
    <source>
        <dbReference type="ARBA" id="ARBA00022927"/>
    </source>
</evidence>
<keyword evidence="3 10" id="KW-0813">Transport</keyword>
<feature type="domain" description="GspL periplasmic" evidence="12">
    <location>
        <begin position="238"/>
        <end position="385"/>
    </location>
</feature>
<dbReference type="OrthoDB" id="7011844at2"/>
<keyword evidence="6" id="KW-0812">Transmembrane</keyword>
<keyword evidence="7 10" id="KW-0653">Protein transport</keyword>
<dbReference type="Pfam" id="PF12693">
    <property type="entry name" value="GspL_C"/>
    <property type="match status" value="1"/>
</dbReference>
<protein>
    <recommendedName>
        <fullName evidence="10">Type II secretion system protein L</fullName>
        <shortName evidence="10">T2SS protein L</shortName>
    </recommendedName>
</protein>
<dbReference type="RefSeq" id="WP_116650237.1">
    <property type="nucleotide sequence ID" value="NZ_QUZK01000025.1"/>
</dbReference>
<dbReference type="SUPFAM" id="SSF53067">
    <property type="entry name" value="Actin-like ATPase domain"/>
    <property type="match status" value="1"/>
</dbReference>
<dbReference type="GO" id="GO:0015627">
    <property type="term" value="C:type II protein secretion system complex"/>
    <property type="evidence" value="ECO:0007669"/>
    <property type="project" value="InterPro"/>
</dbReference>
<evidence type="ECO:0000256" key="3">
    <source>
        <dbReference type="ARBA" id="ARBA00022448"/>
    </source>
</evidence>
<keyword evidence="5" id="KW-0997">Cell inner membrane</keyword>
<dbReference type="AlphaFoldDB" id="A0A3E1K9U9"/>
<dbReference type="EMBL" id="QUZK01000025">
    <property type="protein sequence ID" value="RFF31000.1"/>
    <property type="molecule type" value="Genomic_DNA"/>
</dbReference>
<keyword evidence="8" id="KW-1133">Transmembrane helix</keyword>
<dbReference type="CDD" id="cd24017">
    <property type="entry name" value="ASKHA_T2SSL_N"/>
    <property type="match status" value="1"/>
</dbReference>
<keyword evidence="4" id="KW-1003">Cell membrane</keyword>
<dbReference type="GO" id="GO:0015628">
    <property type="term" value="P:protein secretion by the type II secretion system"/>
    <property type="evidence" value="ECO:0007669"/>
    <property type="project" value="InterPro"/>
</dbReference>
<dbReference type="NCBIfam" id="TIGR01709">
    <property type="entry name" value="typeII_sec_gspL"/>
    <property type="match status" value="1"/>
</dbReference>
<gene>
    <name evidence="13" type="ORF">DZC52_06080</name>
</gene>
<evidence type="ECO:0000313" key="13">
    <source>
        <dbReference type="EMBL" id="RFF31000.1"/>
    </source>
</evidence>
<evidence type="ECO:0000256" key="9">
    <source>
        <dbReference type="ARBA" id="ARBA00023136"/>
    </source>
</evidence>